<proteinExistence type="predicted"/>
<accession>A0A369T8W6</accession>
<dbReference type="Pfam" id="PF09523">
    <property type="entry name" value="DUF2390"/>
    <property type="match status" value="1"/>
</dbReference>
<reference evidence="1 2" key="1">
    <citation type="submission" date="2018-07" db="EMBL/GenBank/DDBJ databases">
        <title>Venubactetium sediminum gen. nov., sp. nov., isolated from a marine solar saltern.</title>
        <authorList>
            <person name="Wang S."/>
        </authorList>
    </citation>
    <scope>NUCLEOTIDE SEQUENCE [LARGE SCALE GENOMIC DNA]</scope>
    <source>
        <strain evidence="1 2">WD2A32</strain>
    </source>
</reference>
<keyword evidence="2" id="KW-1185">Reference proteome</keyword>
<dbReference type="Proteomes" id="UP000253941">
    <property type="component" value="Unassembled WGS sequence"/>
</dbReference>
<name>A0A369T8W6_9PROT</name>
<dbReference type="EMBL" id="QPMH01000009">
    <property type="protein sequence ID" value="RDD61771.1"/>
    <property type="molecule type" value="Genomic_DNA"/>
</dbReference>
<dbReference type="InterPro" id="IPR012659">
    <property type="entry name" value="CHP02444"/>
</dbReference>
<sequence length="182" mass="19779">MADGDNPFWDFSCGLYGKPGVAEACLMLQDAHGLDVNVLLFCCWAGWRGQRLQPGQVDLLLATVAPWHREVVRPLRGVRCWMKTQDMLPADQAEALRQEIKRQELEAERLEQAALHDALPLDAGDPSPAAAVANLAAYLTRMGCTPGVAAVAGLSAMLVAMFGEDTLHPLDAVRLLDERFAG</sequence>
<dbReference type="RefSeq" id="WP_114582313.1">
    <property type="nucleotide sequence ID" value="NZ_QPMH01000009.1"/>
</dbReference>
<dbReference type="AlphaFoldDB" id="A0A369T8W6"/>
<organism evidence="1 2">
    <name type="scientific">Ferruginivarius sediminum</name>
    <dbReference type="NCBI Taxonomy" id="2661937"/>
    <lineage>
        <taxon>Bacteria</taxon>
        <taxon>Pseudomonadati</taxon>
        <taxon>Pseudomonadota</taxon>
        <taxon>Alphaproteobacteria</taxon>
        <taxon>Rhodospirillales</taxon>
        <taxon>Rhodospirillaceae</taxon>
        <taxon>Ferruginivarius</taxon>
    </lineage>
</organism>
<protein>
    <submittedName>
        <fullName evidence="1">TIGR02444 family protein</fullName>
    </submittedName>
</protein>
<gene>
    <name evidence="1" type="ORF">DRB17_11290</name>
</gene>
<evidence type="ECO:0000313" key="2">
    <source>
        <dbReference type="Proteomes" id="UP000253941"/>
    </source>
</evidence>
<evidence type="ECO:0000313" key="1">
    <source>
        <dbReference type="EMBL" id="RDD61771.1"/>
    </source>
</evidence>
<comment type="caution">
    <text evidence="1">The sequence shown here is derived from an EMBL/GenBank/DDBJ whole genome shotgun (WGS) entry which is preliminary data.</text>
</comment>
<dbReference type="NCBIfam" id="TIGR02444">
    <property type="entry name" value="TIGR02444 family protein"/>
    <property type="match status" value="1"/>
</dbReference>